<proteinExistence type="predicted"/>
<gene>
    <name evidence="2" type="ORF">O1G22_39930</name>
</gene>
<evidence type="ECO:0000313" key="3">
    <source>
        <dbReference type="Proteomes" id="UP001212326"/>
    </source>
</evidence>
<dbReference type="EMBL" id="CP115300">
    <property type="protein sequence ID" value="WBO68550.1"/>
    <property type="molecule type" value="Genomic_DNA"/>
</dbReference>
<name>A0ABY7PEF6_9ACTN</name>
<reference evidence="2 3" key="1">
    <citation type="submission" date="2022-12" db="EMBL/GenBank/DDBJ databases">
        <authorList>
            <person name="Mo P."/>
        </authorList>
    </citation>
    <scope>NUCLEOTIDE SEQUENCE [LARGE SCALE GENOMIC DNA]</scope>
    <source>
        <strain evidence="2 3">HUAS 2-6</strain>
    </source>
</reference>
<dbReference type="CDD" id="cd04332">
    <property type="entry name" value="YbaK_like"/>
    <property type="match status" value="1"/>
</dbReference>
<dbReference type="RefSeq" id="WP_270085784.1">
    <property type="nucleotide sequence ID" value="NZ_CP115300.1"/>
</dbReference>
<evidence type="ECO:0000259" key="1">
    <source>
        <dbReference type="Pfam" id="PF04073"/>
    </source>
</evidence>
<dbReference type="SUPFAM" id="SSF55826">
    <property type="entry name" value="YbaK/ProRS associated domain"/>
    <property type="match status" value="1"/>
</dbReference>
<keyword evidence="3" id="KW-1185">Reference proteome</keyword>
<dbReference type="InterPro" id="IPR036754">
    <property type="entry name" value="YbaK/aa-tRNA-synt-asso_dom_sf"/>
</dbReference>
<protein>
    <submittedName>
        <fullName evidence="2">YbaK/EbsC family protein</fullName>
    </submittedName>
</protein>
<sequence length="156" mass="16459">MSTHEEPWQALLDTDGSAYTVHEHAAAHSVAERKALPFPWSQAVKTLAFTTPRLPLLLVALRADDRVDFARLAAAAGIGRAQLRTADTDLLTAAGLVPGGIPPISPRPGVPCWIDTAVVASRGPVFCGAGSAARTLEVRPAVLARLPRAHVALLHK</sequence>
<organism evidence="2 3">
    <name type="scientific">Streptomyces camelliae</name>
    <dbReference type="NCBI Taxonomy" id="3004093"/>
    <lineage>
        <taxon>Bacteria</taxon>
        <taxon>Bacillati</taxon>
        <taxon>Actinomycetota</taxon>
        <taxon>Actinomycetes</taxon>
        <taxon>Kitasatosporales</taxon>
        <taxon>Streptomycetaceae</taxon>
        <taxon>Streptomyces</taxon>
    </lineage>
</organism>
<accession>A0ABY7PEF6</accession>
<dbReference type="Pfam" id="PF04073">
    <property type="entry name" value="tRNA_edit"/>
    <property type="match status" value="1"/>
</dbReference>
<dbReference type="Proteomes" id="UP001212326">
    <property type="component" value="Chromosome"/>
</dbReference>
<dbReference type="InterPro" id="IPR007214">
    <property type="entry name" value="YbaK/aa-tRNA-synth-assoc-dom"/>
</dbReference>
<dbReference type="Gene3D" id="3.90.960.10">
    <property type="entry name" value="YbaK/aminoacyl-tRNA synthetase-associated domain"/>
    <property type="match status" value="1"/>
</dbReference>
<feature type="domain" description="YbaK/aminoacyl-tRNA synthetase-associated" evidence="1">
    <location>
        <begin position="27"/>
        <end position="146"/>
    </location>
</feature>
<evidence type="ECO:0000313" key="2">
    <source>
        <dbReference type="EMBL" id="WBO68550.1"/>
    </source>
</evidence>